<dbReference type="RefSeq" id="WP_344192853.1">
    <property type="nucleotide sequence ID" value="NZ_BAAARN010000001.1"/>
</dbReference>
<evidence type="ECO:0008006" key="3">
    <source>
        <dbReference type="Google" id="ProtNLM"/>
    </source>
</evidence>
<dbReference type="EMBL" id="BAAARN010000001">
    <property type="protein sequence ID" value="GAA2736327.1"/>
    <property type="molecule type" value="Genomic_DNA"/>
</dbReference>
<dbReference type="Pfam" id="PF13646">
    <property type="entry name" value="HEAT_2"/>
    <property type="match status" value="1"/>
</dbReference>
<name>A0ABN3UNP1_9MICO</name>
<reference evidence="1 2" key="1">
    <citation type="journal article" date="2019" name="Int. J. Syst. Evol. Microbiol.">
        <title>The Global Catalogue of Microorganisms (GCM) 10K type strain sequencing project: providing services to taxonomists for standard genome sequencing and annotation.</title>
        <authorList>
            <consortium name="The Broad Institute Genomics Platform"/>
            <consortium name="The Broad Institute Genome Sequencing Center for Infectious Disease"/>
            <person name="Wu L."/>
            <person name="Ma J."/>
        </authorList>
    </citation>
    <scope>NUCLEOTIDE SEQUENCE [LARGE SCALE GENOMIC DNA]</scope>
    <source>
        <strain evidence="1 2">JCM 16378</strain>
    </source>
</reference>
<evidence type="ECO:0000313" key="1">
    <source>
        <dbReference type="EMBL" id="GAA2736327.1"/>
    </source>
</evidence>
<gene>
    <name evidence="1" type="ORF">GCM10009867_20780</name>
</gene>
<dbReference type="SUPFAM" id="SSF48371">
    <property type="entry name" value="ARM repeat"/>
    <property type="match status" value="1"/>
</dbReference>
<sequence length="332" mass="34796">MPTYTPVDQRTDAELGRLARATRPDLAKQSLAVLALRESSTLPGLSRDLVLESPDDRVRALSAVILGRLPGAGTQEALLTALRDPTPTVQRRVAQALGRVGHAAALEALAGIQPAEDTPVGRDVRMARVLLSHRLGIADSLVQPVEMSTFTRARGVPIAWSTRARMGKAAVVASAQLELPGTTLTTRSVQTFTCGETPGALAVDAGLRGAGPEALATPRLVGALLRERACSERYTLDGYLLTDDRDGTGGTDVRVWVVRPDGTVVHEGRATVDGTSVRFAVNQSQAPYGSPVRVSGTYDLATGALSVDEAIVGVPNVRAAQAAAPPTQPLPN</sequence>
<accession>A0ABN3UNP1</accession>
<dbReference type="Proteomes" id="UP001501326">
    <property type="component" value="Unassembled WGS sequence"/>
</dbReference>
<organism evidence="1 2">
    <name type="scientific">Pedococcus aerophilus</name>
    <dbReference type="NCBI Taxonomy" id="436356"/>
    <lineage>
        <taxon>Bacteria</taxon>
        <taxon>Bacillati</taxon>
        <taxon>Actinomycetota</taxon>
        <taxon>Actinomycetes</taxon>
        <taxon>Micrococcales</taxon>
        <taxon>Intrasporangiaceae</taxon>
        <taxon>Pedococcus</taxon>
    </lineage>
</organism>
<keyword evidence="2" id="KW-1185">Reference proteome</keyword>
<dbReference type="SMART" id="SM00567">
    <property type="entry name" value="EZ_HEAT"/>
    <property type="match status" value="2"/>
</dbReference>
<dbReference type="Gene3D" id="1.25.10.10">
    <property type="entry name" value="Leucine-rich Repeat Variant"/>
    <property type="match status" value="1"/>
</dbReference>
<evidence type="ECO:0000313" key="2">
    <source>
        <dbReference type="Proteomes" id="UP001501326"/>
    </source>
</evidence>
<dbReference type="InterPro" id="IPR004155">
    <property type="entry name" value="PBS_lyase_HEAT"/>
</dbReference>
<proteinExistence type="predicted"/>
<dbReference type="InterPro" id="IPR011989">
    <property type="entry name" value="ARM-like"/>
</dbReference>
<protein>
    <recommendedName>
        <fullName evidence="3">HEAT repeat domain-containing protein</fullName>
    </recommendedName>
</protein>
<comment type="caution">
    <text evidence="1">The sequence shown here is derived from an EMBL/GenBank/DDBJ whole genome shotgun (WGS) entry which is preliminary data.</text>
</comment>
<dbReference type="InterPro" id="IPR016024">
    <property type="entry name" value="ARM-type_fold"/>
</dbReference>